<proteinExistence type="predicted"/>
<protein>
    <submittedName>
        <fullName evidence="2">Uncharacterized protein</fullName>
    </submittedName>
</protein>
<gene>
    <name evidence="2" type="ORF">JG688_00011702</name>
</gene>
<accession>A0A8J5IC71</accession>
<evidence type="ECO:0000313" key="3">
    <source>
        <dbReference type="Proteomes" id="UP000709295"/>
    </source>
</evidence>
<evidence type="ECO:0000256" key="1">
    <source>
        <dbReference type="SAM" id="MobiDB-lite"/>
    </source>
</evidence>
<feature type="region of interest" description="Disordered" evidence="1">
    <location>
        <begin position="66"/>
        <end position="115"/>
    </location>
</feature>
<dbReference type="EMBL" id="JAENGY010000840">
    <property type="protein sequence ID" value="KAG6955877.1"/>
    <property type="molecule type" value="Genomic_DNA"/>
</dbReference>
<sequence length="199" mass="22138">MNSSVLYPPNHGKLGGDGIGKVILRARPLSHARTAFGIHNVASITEVLIASGVLSRHKSVLSISTATTPDVSKRTSRDTLQVNTTPLSVEHPEKRKKGPTSNTANPSRKRQLASFTDTEKDDVFLRRSRRRADIQQYRNKIRKHTATLKEDVQQLREEIQQLPLKDHTLLVTAKTNTAWGVLANESLVGIFRMSILSET</sequence>
<reference evidence="2" key="1">
    <citation type="submission" date="2021-01" db="EMBL/GenBank/DDBJ databases">
        <title>Phytophthora aleatoria, a newly-described species from Pinus radiata is distinct from Phytophthora cactorum isolates based on comparative genomics.</title>
        <authorList>
            <person name="Mcdougal R."/>
            <person name="Panda P."/>
            <person name="Williams N."/>
            <person name="Studholme D.J."/>
        </authorList>
    </citation>
    <scope>NUCLEOTIDE SEQUENCE</scope>
    <source>
        <strain evidence="2">NZFS 4037</strain>
    </source>
</reference>
<dbReference type="Proteomes" id="UP000709295">
    <property type="component" value="Unassembled WGS sequence"/>
</dbReference>
<evidence type="ECO:0000313" key="2">
    <source>
        <dbReference type="EMBL" id="KAG6955877.1"/>
    </source>
</evidence>
<comment type="caution">
    <text evidence="2">The sequence shown here is derived from an EMBL/GenBank/DDBJ whole genome shotgun (WGS) entry which is preliminary data.</text>
</comment>
<organism evidence="2 3">
    <name type="scientific">Phytophthora aleatoria</name>
    <dbReference type="NCBI Taxonomy" id="2496075"/>
    <lineage>
        <taxon>Eukaryota</taxon>
        <taxon>Sar</taxon>
        <taxon>Stramenopiles</taxon>
        <taxon>Oomycota</taxon>
        <taxon>Peronosporomycetes</taxon>
        <taxon>Peronosporales</taxon>
        <taxon>Peronosporaceae</taxon>
        <taxon>Phytophthora</taxon>
    </lineage>
</organism>
<feature type="compositionally biased region" description="Polar residues" evidence="1">
    <location>
        <begin position="78"/>
        <end position="87"/>
    </location>
</feature>
<keyword evidence="3" id="KW-1185">Reference proteome</keyword>
<dbReference type="AlphaFoldDB" id="A0A8J5IC71"/>
<name>A0A8J5IC71_9STRA</name>